<proteinExistence type="predicted"/>
<name>A0ABP0FBX3_CLALP</name>
<dbReference type="InterPro" id="IPR036259">
    <property type="entry name" value="MFS_trans_sf"/>
</dbReference>
<dbReference type="Proteomes" id="UP001642483">
    <property type="component" value="Unassembled WGS sequence"/>
</dbReference>
<sequence>MDVRNHLQTIKQGFLHRIVPENLRSFGIGVQWLFFRALGTIPGPIIYAALIDRTCLLWQKRQCDGSIGSCWIYDTRQMALTFMAISIVGNTLSALFFVLSWWFYKPEDSLDANEVDQKENGIIEDSSAAYPNPVYVNE</sequence>
<keyword evidence="2" id="KW-1133">Transmembrane helix</keyword>
<accession>A0ABP0FBX3</accession>
<dbReference type="InterPro" id="IPR004156">
    <property type="entry name" value="OATP"/>
</dbReference>
<evidence type="ECO:0000313" key="3">
    <source>
        <dbReference type="EMBL" id="CAK8676891.1"/>
    </source>
</evidence>
<evidence type="ECO:0000256" key="2">
    <source>
        <dbReference type="SAM" id="Phobius"/>
    </source>
</evidence>
<dbReference type="EMBL" id="CAWYQH010000035">
    <property type="protein sequence ID" value="CAK8676891.1"/>
    <property type="molecule type" value="Genomic_DNA"/>
</dbReference>
<organism evidence="3 4">
    <name type="scientific">Clavelina lepadiformis</name>
    <name type="common">Light-bulb sea squirt</name>
    <name type="synonym">Ascidia lepadiformis</name>
    <dbReference type="NCBI Taxonomy" id="159417"/>
    <lineage>
        <taxon>Eukaryota</taxon>
        <taxon>Metazoa</taxon>
        <taxon>Chordata</taxon>
        <taxon>Tunicata</taxon>
        <taxon>Ascidiacea</taxon>
        <taxon>Aplousobranchia</taxon>
        <taxon>Clavelinidae</taxon>
        <taxon>Clavelina</taxon>
    </lineage>
</organism>
<evidence type="ECO:0000256" key="1">
    <source>
        <dbReference type="ARBA" id="ARBA00023157"/>
    </source>
</evidence>
<comment type="caution">
    <text evidence="3">The sequence shown here is derived from an EMBL/GenBank/DDBJ whole genome shotgun (WGS) entry which is preliminary data.</text>
</comment>
<protein>
    <recommendedName>
        <fullName evidence="5">Solute carrier organic anion transporter family member 4A1</fullName>
    </recommendedName>
</protein>
<reference evidence="3 4" key="1">
    <citation type="submission" date="2024-02" db="EMBL/GenBank/DDBJ databases">
        <authorList>
            <person name="Daric V."/>
            <person name="Darras S."/>
        </authorList>
    </citation>
    <scope>NUCLEOTIDE SEQUENCE [LARGE SCALE GENOMIC DNA]</scope>
</reference>
<keyword evidence="4" id="KW-1185">Reference proteome</keyword>
<feature type="transmembrane region" description="Helical" evidence="2">
    <location>
        <begin position="33"/>
        <end position="51"/>
    </location>
</feature>
<dbReference type="SUPFAM" id="SSF103473">
    <property type="entry name" value="MFS general substrate transporter"/>
    <property type="match status" value="1"/>
</dbReference>
<dbReference type="Pfam" id="PF03137">
    <property type="entry name" value="OATP"/>
    <property type="match status" value="1"/>
</dbReference>
<evidence type="ECO:0000313" key="4">
    <source>
        <dbReference type="Proteomes" id="UP001642483"/>
    </source>
</evidence>
<keyword evidence="2" id="KW-0472">Membrane</keyword>
<gene>
    <name evidence="3" type="ORF">CVLEPA_LOCUS6313</name>
</gene>
<dbReference type="PANTHER" id="PTHR11388">
    <property type="entry name" value="ORGANIC ANION TRANSPORTER"/>
    <property type="match status" value="1"/>
</dbReference>
<feature type="transmembrane region" description="Helical" evidence="2">
    <location>
        <begin position="79"/>
        <end position="104"/>
    </location>
</feature>
<keyword evidence="2" id="KW-0812">Transmembrane</keyword>
<dbReference type="PANTHER" id="PTHR11388:SF160">
    <property type="entry name" value="SOLUTE CARRIER ORGANIC ANION TRANSPORTER FAMILY MEMBER"/>
    <property type="match status" value="1"/>
</dbReference>
<evidence type="ECO:0008006" key="5">
    <source>
        <dbReference type="Google" id="ProtNLM"/>
    </source>
</evidence>
<keyword evidence="1" id="KW-1015">Disulfide bond</keyword>